<evidence type="ECO:0000313" key="3">
    <source>
        <dbReference type="Proteomes" id="UP000016986"/>
    </source>
</evidence>
<feature type="transmembrane region" description="Helical" evidence="1">
    <location>
        <begin position="7"/>
        <end position="23"/>
    </location>
</feature>
<dbReference type="EMBL" id="BATA01000001">
    <property type="protein sequence ID" value="GAD51241.1"/>
    <property type="molecule type" value="Genomic_DNA"/>
</dbReference>
<dbReference type="AlphaFoldDB" id="U2YCD2"/>
<dbReference type="eggNOG" id="arCOG01881">
    <property type="taxonomic scope" value="Archaea"/>
</dbReference>
<reference evidence="2 3" key="1">
    <citation type="submission" date="2013-09" db="EMBL/GenBank/DDBJ databases">
        <title>Whole genome sequencing of Halarchaeum acidiphilum strain MH1-52-1.</title>
        <authorList>
            <person name="Shimane Y."/>
            <person name="Minegishi H."/>
            <person name="Nishi S."/>
            <person name="Echigo A."/>
            <person name="Shuto A."/>
            <person name="Konishi M."/>
            <person name="Ito T."/>
            <person name="Ohkuma M."/>
            <person name="Ohta Y."/>
            <person name="Nagano Y."/>
            <person name="Tsubouchi T."/>
            <person name="Mori K."/>
            <person name="Usui K."/>
            <person name="Kamekura M."/>
            <person name="Usami R."/>
            <person name="Takaki Y."/>
            <person name="Hatada Y."/>
        </authorList>
    </citation>
    <scope>NUCLEOTIDE SEQUENCE [LARGE SCALE GENOMIC DNA]</scope>
    <source>
        <strain evidence="2 3">JCM 16109</strain>
    </source>
</reference>
<keyword evidence="1" id="KW-0812">Transmembrane</keyword>
<organism evidence="2 3">
    <name type="scientific">Halarchaeum acidiphilum MH1-52-1</name>
    <dbReference type="NCBI Taxonomy" id="1261545"/>
    <lineage>
        <taxon>Archaea</taxon>
        <taxon>Methanobacteriati</taxon>
        <taxon>Methanobacteriota</taxon>
        <taxon>Stenosarchaea group</taxon>
        <taxon>Halobacteria</taxon>
        <taxon>Halobacteriales</taxon>
        <taxon>Halobacteriaceae</taxon>
    </lineage>
</organism>
<dbReference type="InterPro" id="IPR037997">
    <property type="entry name" value="Dgk1-like"/>
</dbReference>
<evidence type="ECO:0000256" key="1">
    <source>
        <dbReference type="SAM" id="Phobius"/>
    </source>
</evidence>
<gene>
    <name evidence="2" type="ORF">MBEHAL_0001</name>
</gene>
<name>U2YCD2_9EURY</name>
<dbReference type="PANTHER" id="PTHR31303">
    <property type="entry name" value="CTP-DEPENDENT DIACYLGLYCEROL KINASE 1"/>
    <property type="match status" value="1"/>
</dbReference>
<keyword evidence="3" id="KW-1185">Reference proteome</keyword>
<dbReference type="RefSeq" id="WP_020221419.1">
    <property type="nucleotide sequence ID" value="NZ_BANO01000060.1"/>
</dbReference>
<keyword evidence="1" id="KW-1133">Transmembrane helix</keyword>
<evidence type="ECO:0000313" key="2">
    <source>
        <dbReference type="EMBL" id="GAD51241.1"/>
    </source>
</evidence>
<feature type="transmembrane region" description="Helical" evidence="1">
    <location>
        <begin position="119"/>
        <end position="138"/>
    </location>
</feature>
<keyword evidence="2" id="KW-0418">Kinase</keyword>
<keyword evidence="2" id="KW-0808">Transferase</keyword>
<accession>U2YCD2</accession>
<dbReference type="GO" id="GO:0004143">
    <property type="term" value="F:ATP-dependent diacylglycerol kinase activity"/>
    <property type="evidence" value="ECO:0007669"/>
    <property type="project" value="InterPro"/>
</dbReference>
<feature type="transmembrane region" description="Helical" evidence="1">
    <location>
        <begin position="29"/>
        <end position="47"/>
    </location>
</feature>
<dbReference type="Proteomes" id="UP000016986">
    <property type="component" value="Unassembled WGS sequence"/>
</dbReference>
<dbReference type="PANTHER" id="PTHR31303:SF1">
    <property type="entry name" value="CTP-DEPENDENT DIACYLGLYCEROL KINASE 1"/>
    <property type="match status" value="1"/>
</dbReference>
<proteinExistence type="predicted"/>
<feature type="transmembrane region" description="Helical" evidence="1">
    <location>
        <begin position="73"/>
        <end position="99"/>
    </location>
</feature>
<dbReference type="OrthoDB" id="213078at2157"/>
<protein>
    <submittedName>
        <fullName evidence="2">Dolichol kinase</fullName>
    </submittedName>
</protein>
<comment type="caution">
    <text evidence="2">The sequence shown here is derived from an EMBL/GenBank/DDBJ whole genome shotgun (WGS) entry which is preliminary data.</text>
</comment>
<sequence length="186" mass="19739">MPEIGRRGVHALGAAIPLAWLLGLAPWRWVEWFLCGGLALGVVLESLRLTGRAEWRIYDELTREYEREKPAGYFLYAVGMTVTGLCFPPLVAAPAMLLLALADPFSGMLYAGGLGRKPLPVMLATFGLCLVIALTTGVPPLPAGLGALGATLADGVTPTVRGHVIDDNLTIPIVAAAAMWVGFQFV</sequence>
<keyword evidence="1" id="KW-0472">Membrane</keyword>